<feature type="region of interest" description="Disordered" evidence="1">
    <location>
        <begin position="1"/>
        <end position="41"/>
    </location>
</feature>
<reference evidence="2" key="1">
    <citation type="submission" date="2022-12" db="EMBL/GenBank/DDBJ databases">
        <title>Reference genome sequencing for broad-spectrum identification of bacterial and archaeal isolates by mass spectrometry.</title>
        <authorList>
            <person name="Sekiguchi Y."/>
            <person name="Tourlousse D.M."/>
        </authorList>
    </citation>
    <scope>NUCLEOTIDE SEQUENCE</scope>
    <source>
        <strain evidence="2">14</strain>
    </source>
</reference>
<protein>
    <submittedName>
        <fullName evidence="2">Uncharacterized protein</fullName>
    </submittedName>
</protein>
<evidence type="ECO:0000313" key="3">
    <source>
        <dbReference type="Proteomes" id="UP001144396"/>
    </source>
</evidence>
<dbReference type="Proteomes" id="UP001144396">
    <property type="component" value="Unassembled WGS sequence"/>
</dbReference>
<dbReference type="EMBL" id="BSDP01000001">
    <property type="protein sequence ID" value="GLI27696.1"/>
    <property type="molecule type" value="Genomic_DNA"/>
</dbReference>
<name>A0A9W6CX95_9MICO</name>
<keyword evidence="3" id="KW-1185">Reference proteome</keyword>
<evidence type="ECO:0000256" key="1">
    <source>
        <dbReference type="SAM" id="MobiDB-lite"/>
    </source>
</evidence>
<accession>A0A9W6CX95</accession>
<organism evidence="2 3">
    <name type="scientific">Agromyces rhizosphaerae</name>
    <dbReference type="NCBI Taxonomy" id="88374"/>
    <lineage>
        <taxon>Bacteria</taxon>
        <taxon>Bacillati</taxon>
        <taxon>Actinomycetota</taxon>
        <taxon>Actinomycetes</taxon>
        <taxon>Micrococcales</taxon>
        <taxon>Microbacteriaceae</taxon>
        <taxon>Agromyces</taxon>
    </lineage>
</organism>
<dbReference type="RefSeq" id="WP_281884454.1">
    <property type="nucleotide sequence ID" value="NZ_BSDP01000001.1"/>
</dbReference>
<comment type="caution">
    <text evidence="2">The sequence shown here is derived from an EMBL/GenBank/DDBJ whole genome shotgun (WGS) entry which is preliminary data.</text>
</comment>
<gene>
    <name evidence="2" type="ORF">ARHIZOSPH14_19380</name>
</gene>
<evidence type="ECO:0000313" key="2">
    <source>
        <dbReference type="EMBL" id="GLI27696.1"/>
    </source>
</evidence>
<proteinExistence type="predicted"/>
<sequence>MSAETSLFEPTHRGTSPWTNGAWGGAIATTGPVHQPTGAVDTAPDTRLRIWHAIANLFHRS</sequence>
<dbReference type="AlphaFoldDB" id="A0A9W6CX95"/>